<keyword evidence="2" id="KW-1185">Reference proteome</keyword>
<protein>
    <submittedName>
        <fullName evidence="1">Uncharacterized protein</fullName>
    </submittedName>
</protein>
<reference evidence="1 2" key="1">
    <citation type="journal article" date="2016" name="PLoS Pathog.">
        <title>Biosynthesis of antibiotic leucinostatins in bio-control fungus Purpureocillium lilacinum and their inhibition on phytophthora revealed by genome mining.</title>
        <authorList>
            <person name="Wang G."/>
            <person name="Liu Z."/>
            <person name="Lin R."/>
            <person name="Li E."/>
            <person name="Mao Z."/>
            <person name="Ling J."/>
            <person name="Yang Y."/>
            <person name="Yin W.B."/>
            <person name="Xie B."/>
        </authorList>
    </citation>
    <scope>NUCLEOTIDE SEQUENCE [LARGE SCALE GENOMIC DNA]</scope>
    <source>
        <strain evidence="1">170</strain>
    </source>
</reference>
<gene>
    <name evidence="1" type="ORF">VFPPC_16551</name>
</gene>
<dbReference type="GeneID" id="28858298"/>
<name>A0A179F9J7_METCM</name>
<dbReference type="RefSeq" id="XP_018139467.1">
    <property type="nucleotide sequence ID" value="XM_018294304.1"/>
</dbReference>
<proteinExistence type="predicted"/>
<dbReference type="Proteomes" id="UP000078397">
    <property type="component" value="Unassembled WGS sequence"/>
</dbReference>
<evidence type="ECO:0000313" key="2">
    <source>
        <dbReference type="Proteomes" id="UP000078397"/>
    </source>
</evidence>
<evidence type="ECO:0000313" key="1">
    <source>
        <dbReference type="EMBL" id="OAQ61763.1"/>
    </source>
</evidence>
<dbReference type="KEGG" id="pchm:VFPPC_16551"/>
<organism evidence="1 2">
    <name type="scientific">Pochonia chlamydosporia 170</name>
    <dbReference type="NCBI Taxonomy" id="1380566"/>
    <lineage>
        <taxon>Eukaryota</taxon>
        <taxon>Fungi</taxon>
        <taxon>Dikarya</taxon>
        <taxon>Ascomycota</taxon>
        <taxon>Pezizomycotina</taxon>
        <taxon>Sordariomycetes</taxon>
        <taxon>Hypocreomycetidae</taxon>
        <taxon>Hypocreales</taxon>
        <taxon>Clavicipitaceae</taxon>
        <taxon>Pochonia</taxon>
    </lineage>
</organism>
<comment type="caution">
    <text evidence="1">The sequence shown here is derived from an EMBL/GenBank/DDBJ whole genome shotgun (WGS) entry which is preliminary data.</text>
</comment>
<accession>A0A179F9J7</accession>
<dbReference type="AlphaFoldDB" id="A0A179F9J7"/>
<dbReference type="EMBL" id="LSBJ02000007">
    <property type="protein sequence ID" value="OAQ61763.1"/>
    <property type="molecule type" value="Genomic_DNA"/>
</dbReference>
<sequence length="68" mass="7609">MPRGEVWHGKVVMTRIKLLSASSSCFRQPISESHDAITAENATKHFDNARASQFTRQQACLMAAGVWF</sequence>